<protein>
    <submittedName>
        <fullName evidence="2">Uncharacterized protein</fullName>
    </submittedName>
</protein>
<dbReference type="OrthoDB" id="5650168at2"/>
<keyword evidence="3" id="KW-1185">Reference proteome</keyword>
<proteinExistence type="predicted"/>
<dbReference type="EMBL" id="RARA01000024">
    <property type="protein sequence ID" value="ROT47425.1"/>
    <property type="molecule type" value="Genomic_DNA"/>
</dbReference>
<sequence length="196" mass="23489">MENFNRSISWIDVPHLNTIEAHFHSSINQQLCNILKKYEELHIENQKNLQSKIQLLNEIINKLQELYISRSVDASLYKYLYEISIKRKNYILALCDPIYNINKPIEEQFTEYFTSIEGNISKGYNPLFLNNDTFFDFKKKAPWGRYWIEAIDPCHRDLTIWYNKWLGIRIHQSLPPFFFWLETQPLTHNEAVAIDN</sequence>
<name>A0A3N2QCB8_9BACT</name>
<dbReference type="EMBL" id="RARA01000026">
    <property type="protein sequence ID" value="ROT47100.1"/>
    <property type="molecule type" value="Genomic_DNA"/>
</dbReference>
<accession>A0A3N2QCB8</accession>
<organism evidence="2 3">
    <name type="scientific">Candidatus Cardinium hertigii</name>
    <dbReference type="NCBI Taxonomy" id="247481"/>
    <lineage>
        <taxon>Bacteria</taxon>
        <taxon>Pseudomonadati</taxon>
        <taxon>Bacteroidota</taxon>
        <taxon>Cytophagia</taxon>
        <taxon>Cytophagales</taxon>
        <taxon>Amoebophilaceae</taxon>
        <taxon>Candidatus Cardinium</taxon>
    </lineage>
</organism>
<evidence type="ECO:0000313" key="3">
    <source>
        <dbReference type="Proteomes" id="UP000270927"/>
    </source>
</evidence>
<dbReference type="RefSeq" id="WP_123663031.1">
    <property type="nucleotide sequence ID" value="NZ_RARA01000024.1"/>
</dbReference>
<gene>
    <name evidence="2" type="ORF">EDM02_03270</name>
    <name evidence="1" type="ORF">EDM02_04405</name>
</gene>
<evidence type="ECO:0000313" key="2">
    <source>
        <dbReference type="EMBL" id="ROT47425.1"/>
    </source>
</evidence>
<dbReference type="Proteomes" id="UP000270927">
    <property type="component" value="Unassembled WGS sequence"/>
</dbReference>
<evidence type="ECO:0000313" key="1">
    <source>
        <dbReference type="EMBL" id="ROT47100.1"/>
    </source>
</evidence>
<reference evidence="2 3" key="1">
    <citation type="submission" date="2018-09" db="EMBL/GenBank/DDBJ databases">
        <title>Comparative Genomics of Wolbachia-Cardinium Dual Endosymbiosis in a Plant-Parasitic Nematode.</title>
        <authorList>
            <person name="Brown A.M.V."/>
            <person name="Wasala S.K."/>
            <person name="Howe D.K."/>
            <person name="Peetz A.B."/>
            <person name="Zasada I.A."/>
            <person name="Denver D.R."/>
        </authorList>
    </citation>
    <scope>NUCLEOTIDE SEQUENCE [LARGE SCALE GENOMIC DNA]</scope>
    <source>
        <strain evidence="2 3">Pp_1</strain>
    </source>
</reference>
<comment type="caution">
    <text evidence="2">The sequence shown here is derived from an EMBL/GenBank/DDBJ whole genome shotgun (WGS) entry which is preliminary data.</text>
</comment>
<dbReference type="AlphaFoldDB" id="A0A3N2QCB8"/>